<protein>
    <submittedName>
        <fullName evidence="7">O-antigen ligase</fullName>
    </submittedName>
</protein>
<keyword evidence="3 5" id="KW-1133">Transmembrane helix</keyword>
<evidence type="ECO:0000256" key="1">
    <source>
        <dbReference type="ARBA" id="ARBA00004141"/>
    </source>
</evidence>
<accession>A0A1C3UIV0</accession>
<keyword evidence="4 5" id="KW-0472">Membrane</keyword>
<feature type="transmembrane region" description="Helical" evidence="5">
    <location>
        <begin position="219"/>
        <end position="236"/>
    </location>
</feature>
<dbReference type="Proteomes" id="UP000186228">
    <property type="component" value="Unassembled WGS sequence"/>
</dbReference>
<dbReference type="AlphaFoldDB" id="A0A1C3UIV0"/>
<evidence type="ECO:0000256" key="5">
    <source>
        <dbReference type="SAM" id="Phobius"/>
    </source>
</evidence>
<feature type="transmembrane region" description="Helical" evidence="5">
    <location>
        <begin position="171"/>
        <end position="190"/>
    </location>
</feature>
<feature type="transmembrane region" description="Helical" evidence="5">
    <location>
        <begin position="100"/>
        <end position="118"/>
    </location>
</feature>
<evidence type="ECO:0000256" key="2">
    <source>
        <dbReference type="ARBA" id="ARBA00022692"/>
    </source>
</evidence>
<dbReference type="PANTHER" id="PTHR37422:SF21">
    <property type="entry name" value="EXOQ-LIKE PROTEIN"/>
    <property type="match status" value="1"/>
</dbReference>
<feature type="transmembrane region" description="Helical" evidence="5">
    <location>
        <begin position="21"/>
        <end position="38"/>
    </location>
</feature>
<feature type="transmembrane region" description="Helical" evidence="5">
    <location>
        <begin position="69"/>
        <end position="88"/>
    </location>
</feature>
<evidence type="ECO:0000256" key="3">
    <source>
        <dbReference type="ARBA" id="ARBA00022989"/>
    </source>
</evidence>
<feature type="transmembrane region" description="Helical" evidence="5">
    <location>
        <begin position="130"/>
        <end position="151"/>
    </location>
</feature>
<feature type="domain" description="O-antigen ligase-related" evidence="6">
    <location>
        <begin position="203"/>
        <end position="343"/>
    </location>
</feature>
<dbReference type="GO" id="GO:0016020">
    <property type="term" value="C:membrane"/>
    <property type="evidence" value="ECO:0007669"/>
    <property type="project" value="UniProtKB-SubCell"/>
</dbReference>
<gene>
    <name evidence="7" type="ORF">GA0061100_102368</name>
</gene>
<feature type="transmembrane region" description="Helical" evidence="5">
    <location>
        <begin position="366"/>
        <end position="384"/>
    </location>
</feature>
<proteinExistence type="predicted"/>
<reference evidence="8" key="1">
    <citation type="submission" date="2016-08" db="EMBL/GenBank/DDBJ databases">
        <authorList>
            <person name="Varghese N."/>
            <person name="Submissions Spin"/>
        </authorList>
    </citation>
    <scope>NUCLEOTIDE SEQUENCE [LARGE SCALE GENOMIC DNA]</scope>
    <source>
        <strain evidence="8">CCBAU 57015</strain>
    </source>
</reference>
<feature type="transmembrane region" description="Helical" evidence="5">
    <location>
        <begin position="334"/>
        <end position="354"/>
    </location>
</feature>
<evidence type="ECO:0000256" key="4">
    <source>
        <dbReference type="ARBA" id="ARBA00023136"/>
    </source>
</evidence>
<feature type="transmembrane region" description="Helical" evidence="5">
    <location>
        <begin position="248"/>
        <end position="268"/>
    </location>
</feature>
<dbReference type="EMBL" id="FMAC01000002">
    <property type="protein sequence ID" value="SCB15420.1"/>
    <property type="molecule type" value="Genomic_DNA"/>
</dbReference>
<keyword evidence="8" id="KW-1185">Reference proteome</keyword>
<keyword evidence="7" id="KW-0436">Ligase</keyword>
<dbReference type="InterPro" id="IPR051533">
    <property type="entry name" value="WaaL-like"/>
</dbReference>
<dbReference type="GO" id="GO:0016874">
    <property type="term" value="F:ligase activity"/>
    <property type="evidence" value="ECO:0007669"/>
    <property type="project" value="UniProtKB-KW"/>
</dbReference>
<name>A0A1C3UIV0_9HYPH</name>
<dbReference type="OrthoDB" id="9796592at2"/>
<feature type="transmembrane region" description="Helical" evidence="5">
    <location>
        <begin position="197"/>
        <end position="213"/>
    </location>
</feature>
<evidence type="ECO:0000313" key="7">
    <source>
        <dbReference type="EMBL" id="SCB15420.1"/>
    </source>
</evidence>
<keyword evidence="2 5" id="KW-0812">Transmembrane</keyword>
<dbReference type="Pfam" id="PF04932">
    <property type="entry name" value="Wzy_C"/>
    <property type="match status" value="1"/>
</dbReference>
<dbReference type="InterPro" id="IPR007016">
    <property type="entry name" value="O-antigen_ligase-rel_domated"/>
</dbReference>
<organism evidence="7 8">
    <name type="scientific">Rhizobium hainanense</name>
    <dbReference type="NCBI Taxonomy" id="52131"/>
    <lineage>
        <taxon>Bacteria</taxon>
        <taxon>Pseudomonadati</taxon>
        <taxon>Pseudomonadota</taxon>
        <taxon>Alphaproteobacteria</taxon>
        <taxon>Hyphomicrobiales</taxon>
        <taxon>Rhizobiaceae</taxon>
        <taxon>Rhizobium/Agrobacterium group</taxon>
        <taxon>Rhizobium</taxon>
    </lineage>
</organism>
<feature type="transmembrane region" description="Helical" evidence="5">
    <location>
        <begin position="390"/>
        <end position="406"/>
    </location>
</feature>
<dbReference type="STRING" id="52131.GA0061100_102368"/>
<dbReference type="PANTHER" id="PTHR37422">
    <property type="entry name" value="TEICHURONIC ACID BIOSYNTHESIS PROTEIN TUAE"/>
    <property type="match status" value="1"/>
</dbReference>
<evidence type="ECO:0000313" key="8">
    <source>
        <dbReference type="Proteomes" id="UP000186228"/>
    </source>
</evidence>
<feature type="transmembrane region" description="Helical" evidence="5">
    <location>
        <begin position="44"/>
        <end position="62"/>
    </location>
</feature>
<evidence type="ECO:0000259" key="6">
    <source>
        <dbReference type="Pfam" id="PF04932"/>
    </source>
</evidence>
<sequence>MSAIDLPSPRVAQPQLAALRLIGTASVAIGVFLSGFVIAEPAPYELWLAFLIGTWFILGLKISRSVAPLLALFLLFNIGGMLSITQMHDLAASDHLAGPIYIAVSTFLALSSVFYAAITEDNERRLKLIFNTWVVAALITASLGILGYFHAVPGFDIFTRYDRAMGAFQDPNVFGPYLVAPSLYLMHGLLIGDLKKAPIKGICLFVLAFGIFLSFSRAAWALFAFASAMLIFCMLLKHRSNTFRLRILVMSLAAIILMVVLLVVALQFPQVSDLFSTRLQLVQSYDGGHLGRFERHSIGFQMSMERPFGIGPLVFGQIFREDEHNTWLKTLTTYGWIGFVTWVSMICWTIYIGFRNLLRERPWQPFVMIAWIVILGHVGIGNVIDTDHWRHFYMLIGIVWGCGALEQKYQRDLNKKEAAP</sequence>
<comment type="subcellular location">
    <subcellularLocation>
        <location evidence="1">Membrane</location>
        <topology evidence="1">Multi-pass membrane protein</topology>
    </subcellularLocation>
</comment>
<dbReference type="RefSeq" id="WP_075852244.1">
    <property type="nucleotide sequence ID" value="NZ_FMAC01000002.1"/>
</dbReference>